<dbReference type="STRING" id="617002.SAMN05660653_01854"/>
<dbReference type="Gene3D" id="2.40.10.220">
    <property type="entry name" value="predicted glycosyltransferase like domains"/>
    <property type="match status" value="1"/>
</dbReference>
<gene>
    <name evidence="2" type="ORF">SAMN05660653_01854</name>
</gene>
<organism evidence="2 3">
    <name type="scientific">Desulfonatronum thiosulfatophilum</name>
    <dbReference type="NCBI Taxonomy" id="617002"/>
    <lineage>
        <taxon>Bacteria</taxon>
        <taxon>Pseudomonadati</taxon>
        <taxon>Thermodesulfobacteriota</taxon>
        <taxon>Desulfovibrionia</taxon>
        <taxon>Desulfovibrionales</taxon>
        <taxon>Desulfonatronaceae</taxon>
        <taxon>Desulfonatronum</taxon>
    </lineage>
</organism>
<dbReference type="InterPro" id="IPR009875">
    <property type="entry name" value="PilZ_domain"/>
</dbReference>
<evidence type="ECO:0000313" key="2">
    <source>
        <dbReference type="EMBL" id="SDB39202.1"/>
    </source>
</evidence>
<dbReference type="EMBL" id="FMXO01000010">
    <property type="protein sequence ID" value="SDB39202.1"/>
    <property type="molecule type" value="Genomic_DNA"/>
</dbReference>
<protein>
    <submittedName>
        <fullName evidence="2">PilZ domain-containing protein</fullName>
    </submittedName>
</protein>
<keyword evidence="3" id="KW-1185">Reference proteome</keyword>
<dbReference type="Proteomes" id="UP000198771">
    <property type="component" value="Unassembled WGS sequence"/>
</dbReference>
<dbReference type="AlphaFoldDB" id="A0A1G6D200"/>
<dbReference type="GO" id="GO:0035438">
    <property type="term" value="F:cyclic-di-GMP binding"/>
    <property type="evidence" value="ECO:0007669"/>
    <property type="project" value="InterPro"/>
</dbReference>
<dbReference type="OrthoDB" id="5471615at2"/>
<sequence>MAVELLDFTIEFDETDSQRRRGYRVHFPGLTVWIPDRKTCYSVIDLSTFGVCFRDEEKKFSLGQQMLLDINVQGKIWVAGLKAKIVGIRDEALVACNFEELSEPQEIKMDKLSLEIQKRWIEHRKRQKQQQGEDEQNSNHS</sequence>
<proteinExistence type="predicted"/>
<feature type="domain" description="PilZ" evidence="1">
    <location>
        <begin position="18"/>
        <end position="111"/>
    </location>
</feature>
<dbReference type="RefSeq" id="WP_161946271.1">
    <property type="nucleotide sequence ID" value="NZ_FMXO01000010.1"/>
</dbReference>
<accession>A0A1G6D200</accession>
<evidence type="ECO:0000313" key="3">
    <source>
        <dbReference type="Proteomes" id="UP000198771"/>
    </source>
</evidence>
<dbReference type="Pfam" id="PF07238">
    <property type="entry name" value="PilZ"/>
    <property type="match status" value="1"/>
</dbReference>
<name>A0A1G6D200_9BACT</name>
<reference evidence="2 3" key="1">
    <citation type="submission" date="2016-10" db="EMBL/GenBank/DDBJ databases">
        <authorList>
            <person name="de Groot N.N."/>
        </authorList>
    </citation>
    <scope>NUCLEOTIDE SEQUENCE [LARGE SCALE GENOMIC DNA]</scope>
    <source>
        <strain evidence="2 3">ASO4-2</strain>
    </source>
</reference>
<evidence type="ECO:0000259" key="1">
    <source>
        <dbReference type="Pfam" id="PF07238"/>
    </source>
</evidence>